<organism evidence="1 2">
    <name type="scientific">Ensifer adhaerens</name>
    <name type="common">Sinorhizobium morelense</name>
    <dbReference type="NCBI Taxonomy" id="106592"/>
    <lineage>
        <taxon>Bacteria</taxon>
        <taxon>Pseudomonadati</taxon>
        <taxon>Pseudomonadota</taxon>
        <taxon>Alphaproteobacteria</taxon>
        <taxon>Hyphomicrobiales</taxon>
        <taxon>Rhizobiaceae</taxon>
        <taxon>Sinorhizobium/Ensifer group</taxon>
        <taxon>Ensifer</taxon>
    </lineage>
</organism>
<gene>
    <name evidence="1" type="ORF">P4B07_13975</name>
</gene>
<name>A0ABY8HDV4_ENSAD</name>
<dbReference type="RefSeq" id="WP_034797768.1">
    <property type="nucleotide sequence ID" value="NZ_CP015880.1"/>
</dbReference>
<dbReference type="Proteomes" id="UP001214094">
    <property type="component" value="Chromosome"/>
</dbReference>
<accession>A0ABY8HDV4</accession>
<keyword evidence="2" id="KW-1185">Reference proteome</keyword>
<reference evidence="1 2" key="1">
    <citation type="submission" date="2023-03" db="EMBL/GenBank/DDBJ databases">
        <title>Comparative genome and transcriptome analysis combination mining strategies for increasing vitamin B12 production of Ensifer adhaerens strain.</title>
        <authorList>
            <person name="Yongheng L."/>
        </authorList>
    </citation>
    <scope>NUCLEOTIDE SEQUENCE [LARGE SCALE GENOMIC DNA]</scope>
    <source>
        <strain evidence="1 2">Casida A-T305</strain>
    </source>
</reference>
<evidence type="ECO:0000313" key="1">
    <source>
        <dbReference type="EMBL" id="WFP89664.1"/>
    </source>
</evidence>
<evidence type="ECO:0000313" key="2">
    <source>
        <dbReference type="Proteomes" id="UP001214094"/>
    </source>
</evidence>
<protein>
    <submittedName>
        <fullName evidence="1">Uncharacterized protein</fullName>
    </submittedName>
</protein>
<proteinExistence type="predicted"/>
<dbReference type="EMBL" id="CP121308">
    <property type="protein sequence ID" value="WFP89664.1"/>
    <property type="molecule type" value="Genomic_DNA"/>
</dbReference>
<dbReference type="GeneID" id="29519228"/>
<sequence>MWARVIAGGLALAGLIWLVVEIREDGARSVTTKIERQNNEAASSAHSKRIDYDSCLDAGGLWNFGAGECNGP</sequence>